<reference evidence="4 5" key="1">
    <citation type="submission" date="2024-01" db="EMBL/GenBank/DDBJ databases">
        <title>Complete genome of Cladobotryum mycophilum ATHUM6906.</title>
        <authorList>
            <person name="Christinaki A.C."/>
            <person name="Myridakis A.I."/>
            <person name="Kouvelis V.N."/>
        </authorList>
    </citation>
    <scope>NUCLEOTIDE SEQUENCE [LARGE SCALE GENOMIC DNA]</scope>
    <source>
        <strain evidence="4 5">ATHUM6906</strain>
    </source>
</reference>
<dbReference type="InterPro" id="IPR036291">
    <property type="entry name" value="NAD(P)-bd_dom_sf"/>
</dbReference>
<evidence type="ECO:0000256" key="2">
    <source>
        <dbReference type="ARBA" id="ARBA00022857"/>
    </source>
</evidence>
<dbReference type="PANTHER" id="PTHR43477:SF1">
    <property type="entry name" value="DIHYDROANTICAPSIN 7-DEHYDROGENASE"/>
    <property type="match status" value="1"/>
</dbReference>
<evidence type="ECO:0000313" key="4">
    <source>
        <dbReference type="EMBL" id="KAK5999259.1"/>
    </source>
</evidence>
<gene>
    <name evidence="4" type="ORF">PT974_01652</name>
</gene>
<dbReference type="Gene3D" id="3.40.50.720">
    <property type="entry name" value="NAD(P)-binding Rossmann-like Domain"/>
    <property type="match status" value="1"/>
</dbReference>
<dbReference type="Proteomes" id="UP001338125">
    <property type="component" value="Unassembled WGS sequence"/>
</dbReference>
<dbReference type="SUPFAM" id="SSF51735">
    <property type="entry name" value="NAD(P)-binding Rossmann-fold domains"/>
    <property type="match status" value="1"/>
</dbReference>
<dbReference type="EMBL" id="JAVFKD010000001">
    <property type="protein sequence ID" value="KAK5999259.1"/>
    <property type="molecule type" value="Genomic_DNA"/>
</dbReference>
<dbReference type="CDD" id="cd05233">
    <property type="entry name" value="SDR_c"/>
    <property type="match status" value="1"/>
</dbReference>
<evidence type="ECO:0000256" key="1">
    <source>
        <dbReference type="ARBA" id="ARBA00006484"/>
    </source>
</evidence>
<keyword evidence="2" id="KW-0521">NADP</keyword>
<organism evidence="4 5">
    <name type="scientific">Cladobotryum mycophilum</name>
    <dbReference type="NCBI Taxonomy" id="491253"/>
    <lineage>
        <taxon>Eukaryota</taxon>
        <taxon>Fungi</taxon>
        <taxon>Dikarya</taxon>
        <taxon>Ascomycota</taxon>
        <taxon>Pezizomycotina</taxon>
        <taxon>Sordariomycetes</taxon>
        <taxon>Hypocreomycetidae</taxon>
        <taxon>Hypocreales</taxon>
        <taxon>Hypocreaceae</taxon>
        <taxon>Cladobotryum</taxon>
    </lineage>
</organism>
<comment type="similarity">
    <text evidence="1">Belongs to the short-chain dehydrogenases/reductases (SDR) family.</text>
</comment>
<keyword evidence="3" id="KW-0560">Oxidoreductase</keyword>
<dbReference type="PANTHER" id="PTHR43477">
    <property type="entry name" value="DIHYDROANTICAPSIN 7-DEHYDROGENASE"/>
    <property type="match status" value="1"/>
</dbReference>
<evidence type="ECO:0000256" key="3">
    <source>
        <dbReference type="ARBA" id="ARBA00023002"/>
    </source>
</evidence>
<protein>
    <submittedName>
        <fullName evidence="4">Short-chain dehydrogenase/reductase malC</fullName>
    </submittedName>
</protein>
<accession>A0ABR0T4X7</accession>
<sequence length="269" mass="28310">MSQALRYISKLQNQRLLVLGGTSGIGFCVAEAALEYGAQVIVSSSNEAKLSKALDRLQSGITAKGLSGQLSVSGTQCDLSDATKLEENLTKALDFATENRSRLLDHIVFTAGPALKIPKIPEITVEALNENNLVRVVAPTILAKLIPNYVKQAVTSSLTLTSGSTLHRPPVGWAAMTSMSGAVEGLANGLAVDLKPVRVNAVSPGAVYTEIFSDIDSEKLQSVLDGFKEASLTKTVGTPEELAESYIYAMKNSFATGTVILADGGKLLA</sequence>
<dbReference type="InterPro" id="IPR057571">
    <property type="entry name" value="SDR_PhqE-like"/>
</dbReference>
<dbReference type="InterPro" id="IPR002347">
    <property type="entry name" value="SDR_fam"/>
</dbReference>
<proteinExistence type="inferred from homology"/>
<dbReference type="PRINTS" id="PR00081">
    <property type="entry name" value="GDHRDH"/>
</dbReference>
<dbReference type="Pfam" id="PF23441">
    <property type="entry name" value="SDR"/>
    <property type="match status" value="1"/>
</dbReference>
<comment type="caution">
    <text evidence="4">The sequence shown here is derived from an EMBL/GenBank/DDBJ whole genome shotgun (WGS) entry which is preliminary data.</text>
</comment>
<name>A0ABR0T4X7_9HYPO</name>
<dbReference type="InterPro" id="IPR051122">
    <property type="entry name" value="SDR_DHRS6-like"/>
</dbReference>
<evidence type="ECO:0000313" key="5">
    <source>
        <dbReference type="Proteomes" id="UP001338125"/>
    </source>
</evidence>
<keyword evidence="5" id="KW-1185">Reference proteome</keyword>